<dbReference type="GO" id="GO:0030973">
    <property type="term" value="F:molybdate ion binding"/>
    <property type="evidence" value="ECO:0007669"/>
    <property type="project" value="TreeGrafter"/>
</dbReference>
<evidence type="ECO:0000313" key="7">
    <source>
        <dbReference type="Proteomes" id="UP000032221"/>
    </source>
</evidence>
<keyword evidence="4" id="KW-0500">Molybdenum</keyword>
<feature type="binding site" evidence="4">
    <location>
        <position position="193"/>
    </location>
    <ligand>
        <name>molybdate</name>
        <dbReference type="ChEBI" id="CHEBI:36264"/>
    </ligand>
</feature>
<evidence type="ECO:0000256" key="5">
    <source>
        <dbReference type="SAM" id="SignalP"/>
    </source>
</evidence>
<comment type="similarity">
    <text evidence="1">Belongs to the bacterial solute-binding protein ModA family.</text>
</comment>
<protein>
    <submittedName>
        <fullName evidence="6">Molybdate-binding protein</fullName>
    </submittedName>
</protein>
<gene>
    <name evidence="6" type="ORF">TL10_10925</name>
</gene>
<dbReference type="PANTHER" id="PTHR30632:SF0">
    <property type="entry name" value="SULFATE-BINDING PROTEIN"/>
    <property type="match status" value="1"/>
</dbReference>
<dbReference type="CDD" id="cd13538">
    <property type="entry name" value="PBP2_ModA_like_1"/>
    <property type="match status" value="1"/>
</dbReference>
<dbReference type="GO" id="GO:0046872">
    <property type="term" value="F:metal ion binding"/>
    <property type="evidence" value="ECO:0007669"/>
    <property type="project" value="UniProtKB-KW"/>
</dbReference>
<feature type="signal peptide" evidence="5">
    <location>
        <begin position="1"/>
        <end position="24"/>
    </location>
</feature>
<feature type="chain" id="PRO_5002232709" evidence="5">
    <location>
        <begin position="25"/>
        <end position="257"/>
    </location>
</feature>
<keyword evidence="3 5" id="KW-0732">Signal</keyword>
<dbReference type="Proteomes" id="UP000032221">
    <property type="component" value="Unassembled WGS sequence"/>
</dbReference>
<dbReference type="Gene3D" id="3.40.190.10">
    <property type="entry name" value="Periplasmic binding protein-like II"/>
    <property type="match status" value="2"/>
</dbReference>
<dbReference type="PATRIC" id="fig|280871.6.peg.2266"/>
<reference evidence="6 7" key="1">
    <citation type="submission" date="2015-01" db="EMBL/GenBank/DDBJ databases">
        <title>Genome sequence of Mycobacterium llatzerense and Mycobacterium immunogenum recovered from brain abscess.</title>
        <authorList>
            <person name="Greninger A.L."/>
            <person name="Langelier C."/>
            <person name="Cunningham G."/>
            <person name="Chiu C.Y."/>
            <person name="Miller S."/>
        </authorList>
    </citation>
    <scope>NUCLEOTIDE SEQUENCE [LARGE SCALE GENOMIC DNA]</scope>
    <source>
        <strain evidence="6 7">CLUC14</strain>
    </source>
</reference>
<dbReference type="STRING" id="280871.TL10_10925"/>
<keyword evidence="7" id="KW-1185">Reference proteome</keyword>
<dbReference type="PROSITE" id="PS51257">
    <property type="entry name" value="PROKAR_LIPOPROTEIN"/>
    <property type="match status" value="1"/>
</dbReference>
<dbReference type="SUPFAM" id="SSF53850">
    <property type="entry name" value="Periplasmic binding protein-like II"/>
    <property type="match status" value="1"/>
</dbReference>
<dbReference type="RefSeq" id="WP_043985676.1">
    <property type="nucleotide sequence ID" value="NZ_JXST01000013.1"/>
</dbReference>
<name>A0A0D1LLE8_9MYCO</name>
<evidence type="ECO:0000256" key="1">
    <source>
        <dbReference type="ARBA" id="ARBA00009175"/>
    </source>
</evidence>
<evidence type="ECO:0000256" key="2">
    <source>
        <dbReference type="ARBA" id="ARBA00022723"/>
    </source>
</evidence>
<comment type="caution">
    <text evidence="6">The sequence shown here is derived from an EMBL/GenBank/DDBJ whole genome shotgun (WGS) entry which is preliminary data.</text>
</comment>
<keyword evidence="2 4" id="KW-0479">Metal-binding</keyword>
<feature type="binding site" evidence="4">
    <location>
        <position position="175"/>
    </location>
    <ligand>
        <name>molybdate</name>
        <dbReference type="ChEBI" id="CHEBI:36264"/>
    </ligand>
</feature>
<dbReference type="AlphaFoldDB" id="A0A0D1LLE8"/>
<proteinExistence type="inferred from homology"/>
<dbReference type="Pfam" id="PF13531">
    <property type="entry name" value="SBP_bac_11"/>
    <property type="match status" value="1"/>
</dbReference>
<sequence>MWLMRKLMRVLAVLTLLGAVSAVAACDSGSKKSGPVVNVYAAASLKGAFTAIADQYQKDNPGADVQFNFAGSSSLVEQLTQGAKADVFASADANNMTKAAKAGLLTATPVNFASNTLVIVTAPGNPKQLNNFGDLARPGLNVVVCAAQVPCGSATRKVEKIAGVEFKPVSEETSVTDVLNKVTSGQADAGVVYQTDAQAAGAKVAKVDFPQAASAVNIYPIAVLKSSADTAAAQRFVELVTGDVGRQTLAKFGFAKP</sequence>
<feature type="binding site" evidence="4">
    <location>
        <position position="72"/>
    </location>
    <ligand>
        <name>molybdate</name>
        <dbReference type="ChEBI" id="CHEBI:36264"/>
    </ligand>
</feature>
<feature type="binding site" evidence="4">
    <location>
        <position position="44"/>
    </location>
    <ligand>
        <name>molybdate</name>
        <dbReference type="ChEBI" id="CHEBI:36264"/>
    </ligand>
</feature>
<organism evidence="6 7">
    <name type="scientific">Mycolicibacterium llatzerense</name>
    <dbReference type="NCBI Taxonomy" id="280871"/>
    <lineage>
        <taxon>Bacteria</taxon>
        <taxon>Bacillati</taxon>
        <taxon>Actinomycetota</taxon>
        <taxon>Actinomycetes</taxon>
        <taxon>Mycobacteriales</taxon>
        <taxon>Mycobacteriaceae</taxon>
        <taxon>Mycolicibacterium</taxon>
    </lineage>
</organism>
<dbReference type="InterPro" id="IPR050682">
    <property type="entry name" value="ModA/WtpA"/>
</dbReference>
<dbReference type="NCBIfam" id="TIGR01256">
    <property type="entry name" value="modA"/>
    <property type="match status" value="1"/>
</dbReference>
<accession>A0A0D1LLE8</accession>
<evidence type="ECO:0000256" key="3">
    <source>
        <dbReference type="ARBA" id="ARBA00022729"/>
    </source>
</evidence>
<dbReference type="GO" id="GO:0015689">
    <property type="term" value="P:molybdate ion transport"/>
    <property type="evidence" value="ECO:0007669"/>
    <property type="project" value="InterPro"/>
</dbReference>
<evidence type="ECO:0000313" key="6">
    <source>
        <dbReference type="EMBL" id="KIU16821.1"/>
    </source>
</evidence>
<evidence type="ECO:0000256" key="4">
    <source>
        <dbReference type="PIRSR" id="PIRSR004846-1"/>
    </source>
</evidence>
<dbReference type="OrthoDB" id="9785015at2"/>
<dbReference type="PANTHER" id="PTHR30632">
    <property type="entry name" value="MOLYBDATE-BINDING PERIPLASMIC PROTEIN"/>
    <property type="match status" value="1"/>
</dbReference>
<dbReference type="PIRSF" id="PIRSF004846">
    <property type="entry name" value="ModA"/>
    <property type="match status" value="1"/>
</dbReference>
<dbReference type="InterPro" id="IPR005950">
    <property type="entry name" value="ModA"/>
</dbReference>
<dbReference type="EMBL" id="JXST01000013">
    <property type="protein sequence ID" value="KIU16821.1"/>
    <property type="molecule type" value="Genomic_DNA"/>
</dbReference>